<sequence>METESAISRAIDILRKTPESRSQDDINELMEATKSIKLFSSLDNEDGESIHRGCCKVLVYAEYERGDYIFHIGETGDTFCIVIRGKVRILVPPTKKFPRSAITSSLPIFKSDNLQCVDTMGPGSSFGELSLLRGMPRSASIQCAEPTIVAILKKSDYTALIGTIHEKRFNAKLNFLQSLPEFKKWAKNALSKLSYYFKYESFYRGQAVYKEGDTVDKVYVIKSGEFKFTQKHTISYEKEQKAGEYINPRLEMALNLLKHSPNKVRKNKDLQILVKQQGEFFGLEDVINERPKRPVTCMCNSLLGEVYVISDKELKKRIPNPETWGFLGTQQDAHEEWLSKRIECLKEIEKNKLQRQFTTISARKILDNAGNIRKDPYSYREMESRCASRLETPESRCQSRLETLESRYGTRLNTEENKSARYESKNRLYTQESSTRAHNASFIDNNESFTKLFPNESNAKIRPSTSSRYSQSTSPSKTRLCLTPELSGKILKSQAGRLGRKNFL</sequence>
<dbReference type="Proteomes" id="UP001162131">
    <property type="component" value="Unassembled WGS sequence"/>
</dbReference>
<comment type="caution">
    <text evidence="3">The sequence shown here is derived from an EMBL/GenBank/DDBJ whole genome shotgun (WGS) entry which is preliminary data.</text>
</comment>
<name>A0AAU9KG18_9CILI</name>
<keyword evidence="4" id="KW-1185">Reference proteome</keyword>
<evidence type="ECO:0000256" key="1">
    <source>
        <dbReference type="SAM" id="MobiDB-lite"/>
    </source>
</evidence>
<dbReference type="PROSITE" id="PS50042">
    <property type="entry name" value="CNMP_BINDING_3"/>
    <property type="match status" value="2"/>
</dbReference>
<dbReference type="SMART" id="SM00100">
    <property type="entry name" value="cNMP"/>
    <property type="match status" value="2"/>
</dbReference>
<dbReference type="AlphaFoldDB" id="A0AAU9KG18"/>
<feature type="region of interest" description="Disordered" evidence="1">
    <location>
        <begin position="454"/>
        <end position="479"/>
    </location>
</feature>
<dbReference type="Gene3D" id="2.60.120.10">
    <property type="entry name" value="Jelly Rolls"/>
    <property type="match status" value="2"/>
</dbReference>
<gene>
    <name evidence="3" type="ORF">BSTOLATCC_MIC66119</name>
</gene>
<feature type="domain" description="Cyclic nucleotide-binding" evidence="2">
    <location>
        <begin position="38"/>
        <end position="178"/>
    </location>
</feature>
<reference evidence="3" key="1">
    <citation type="submission" date="2021-09" db="EMBL/GenBank/DDBJ databases">
        <authorList>
            <consortium name="AG Swart"/>
            <person name="Singh M."/>
            <person name="Singh A."/>
            <person name="Seah K."/>
            <person name="Emmerich C."/>
        </authorList>
    </citation>
    <scope>NUCLEOTIDE SEQUENCE</scope>
    <source>
        <strain evidence="3">ATCC30299</strain>
    </source>
</reference>
<accession>A0AAU9KG18</accession>
<dbReference type="EMBL" id="CAJZBQ010000064">
    <property type="protein sequence ID" value="CAG9336238.1"/>
    <property type="molecule type" value="Genomic_DNA"/>
</dbReference>
<dbReference type="SUPFAM" id="SSF51206">
    <property type="entry name" value="cAMP-binding domain-like"/>
    <property type="match status" value="2"/>
</dbReference>
<dbReference type="InterPro" id="IPR018490">
    <property type="entry name" value="cNMP-bd_dom_sf"/>
</dbReference>
<evidence type="ECO:0000313" key="3">
    <source>
        <dbReference type="EMBL" id="CAG9336238.1"/>
    </source>
</evidence>
<dbReference type="PROSITE" id="PS00889">
    <property type="entry name" value="CNMP_BINDING_2"/>
    <property type="match status" value="1"/>
</dbReference>
<dbReference type="InterPro" id="IPR014710">
    <property type="entry name" value="RmlC-like_jellyroll"/>
</dbReference>
<dbReference type="InterPro" id="IPR018488">
    <property type="entry name" value="cNMP-bd_CS"/>
</dbReference>
<dbReference type="InterPro" id="IPR000595">
    <property type="entry name" value="cNMP-bd_dom"/>
</dbReference>
<feature type="domain" description="Cyclic nucleotide-binding" evidence="2">
    <location>
        <begin position="181"/>
        <end position="244"/>
    </location>
</feature>
<dbReference type="Pfam" id="PF00027">
    <property type="entry name" value="cNMP_binding"/>
    <property type="match status" value="1"/>
</dbReference>
<feature type="compositionally biased region" description="Low complexity" evidence="1">
    <location>
        <begin position="462"/>
        <end position="476"/>
    </location>
</feature>
<protein>
    <recommendedName>
        <fullName evidence="2">Cyclic nucleotide-binding domain-containing protein</fullName>
    </recommendedName>
</protein>
<dbReference type="CDD" id="cd00038">
    <property type="entry name" value="CAP_ED"/>
    <property type="match status" value="2"/>
</dbReference>
<dbReference type="PANTHER" id="PTHR23011:SF28">
    <property type="entry name" value="CYCLIC NUCLEOTIDE-BINDING DOMAIN CONTAINING PROTEIN"/>
    <property type="match status" value="1"/>
</dbReference>
<evidence type="ECO:0000259" key="2">
    <source>
        <dbReference type="PROSITE" id="PS50042"/>
    </source>
</evidence>
<organism evidence="3 4">
    <name type="scientific">Blepharisma stoltei</name>
    <dbReference type="NCBI Taxonomy" id="1481888"/>
    <lineage>
        <taxon>Eukaryota</taxon>
        <taxon>Sar</taxon>
        <taxon>Alveolata</taxon>
        <taxon>Ciliophora</taxon>
        <taxon>Postciliodesmatophora</taxon>
        <taxon>Heterotrichea</taxon>
        <taxon>Heterotrichida</taxon>
        <taxon>Blepharismidae</taxon>
        <taxon>Blepharisma</taxon>
    </lineage>
</organism>
<proteinExistence type="predicted"/>
<evidence type="ECO:0000313" key="4">
    <source>
        <dbReference type="Proteomes" id="UP001162131"/>
    </source>
</evidence>
<dbReference type="PANTHER" id="PTHR23011">
    <property type="entry name" value="CYCLIC NUCLEOTIDE-BINDING DOMAIN CONTAINING PROTEIN"/>
    <property type="match status" value="1"/>
</dbReference>